<evidence type="ECO:0000259" key="1">
    <source>
        <dbReference type="PROSITE" id="PS50975"/>
    </source>
</evidence>
<feature type="domain" description="ATP-grasp" evidence="1">
    <location>
        <begin position="92"/>
        <end position="264"/>
    </location>
</feature>
<dbReference type="SUPFAM" id="SSF56059">
    <property type="entry name" value="Glutathione synthetase ATP-binding domain-like"/>
    <property type="match status" value="1"/>
</dbReference>
<dbReference type="GO" id="GO:0005524">
    <property type="term" value="F:ATP binding"/>
    <property type="evidence" value="ECO:0007669"/>
    <property type="project" value="InterPro"/>
</dbReference>
<dbReference type="InterPro" id="IPR013651">
    <property type="entry name" value="ATP-grasp_RimK-type"/>
</dbReference>
<evidence type="ECO:0000313" key="2">
    <source>
        <dbReference type="EMBL" id="KUG20160.1"/>
    </source>
</evidence>
<proteinExistence type="predicted"/>
<organism evidence="2">
    <name type="scientific">hydrocarbon metagenome</name>
    <dbReference type="NCBI Taxonomy" id="938273"/>
    <lineage>
        <taxon>unclassified sequences</taxon>
        <taxon>metagenomes</taxon>
        <taxon>ecological metagenomes</taxon>
    </lineage>
</organism>
<dbReference type="GO" id="GO:0005737">
    <property type="term" value="C:cytoplasm"/>
    <property type="evidence" value="ECO:0007669"/>
    <property type="project" value="TreeGrafter"/>
</dbReference>
<dbReference type="PROSITE" id="PS50975">
    <property type="entry name" value="ATP_GRASP"/>
    <property type="match status" value="1"/>
</dbReference>
<dbReference type="PANTHER" id="PTHR21621:SF0">
    <property type="entry name" value="BETA-CITRYLGLUTAMATE SYNTHASE B-RELATED"/>
    <property type="match status" value="1"/>
</dbReference>
<dbReference type="PANTHER" id="PTHR21621">
    <property type="entry name" value="RIBOSOMAL PROTEIN S6 MODIFICATION PROTEIN"/>
    <property type="match status" value="1"/>
</dbReference>
<sequence>MIWIVPKPTDTEDDNSTGAVIQEIERAGGCCRLLDIDRVDPLRSGIARDLIWVCGMKQDSHQFETLCILALDNRVINTPEAIATCASKAMTTARIKKHGINTPETLFTPSLQQASRFIEAHGSVVFKPLYGFDGNGIRRIASTGELDDPPYYLQEYIQNDRDFRVFVIGGTAVGAIMRISDTLTHNIHQGGIGKPVEIDADMREIAEAAAFAVGIDYCGVDLLLDERTYTVLEVNGTPNWHCMSTPIPRLLAAYLIEKERELRA</sequence>
<dbReference type="Pfam" id="PF08443">
    <property type="entry name" value="RimK"/>
    <property type="match status" value="1"/>
</dbReference>
<comment type="caution">
    <text evidence="2">The sequence shown here is derived from an EMBL/GenBank/DDBJ whole genome shotgun (WGS) entry which is preliminary data.</text>
</comment>
<dbReference type="EMBL" id="LNQE01001219">
    <property type="protein sequence ID" value="KUG20160.1"/>
    <property type="molecule type" value="Genomic_DNA"/>
</dbReference>
<protein>
    <submittedName>
        <fullName evidence="2">Coenzyme gamma-f420-2:l-glutamate ligase</fullName>
    </submittedName>
</protein>
<dbReference type="Gene3D" id="3.30.470.20">
    <property type="entry name" value="ATP-grasp fold, B domain"/>
    <property type="match status" value="1"/>
</dbReference>
<accession>A0A0W8FGZ7</accession>
<dbReference type="GO" id="GO:0016879">
    <property type="term" value="F:ligase activity, forming carbon-nitrogen bonds"/>
    <property type="evidence" value="ECO:0007669"/>
    <property type="project" value="TreeGrafter"/>
</dbReference>
<dbReference type="Gene3D" id="3.30.1490.20">
    <property type="entry name" value="ATP-grasp fold, A domain"/>
    <property type="match status" value="1"/>
</dbReference>
<name>A0A0W8FGZ7_9ZZZZ</name>
<dbReference type="AlphaFoldDB" id="A0A0W8FGZ7"/>
<keyword evidence="2" id="KW-0436">Ligase</keyword>
<dbReference type="InterPro" id="IPR011761">
    <property type="entry name" value="ATP-grasp"/>
</dbReference>
<reference evidence="2" key="1">
    <citation type="journal article" date="2015" name="Proc. Natl. Acad. Sci. U.S.A.">
        <title>Networks of energetic and metabolic interactions define dynamics in microbial communities.</title>
        <authorList>
            <person name="Embree M."/>
            <person name="Liu J.K."/>
            <person name="Al-Bassam M.M."/>
            <person name="Zengler K."/>
        </authorList>
    </citation>
    <scope>NUCLEOTIDE SEQUENCE</scope>
</reference>
<gene>
    <name evidence="2" type="ORF">ASZ90_010111</name>
</gene>
<dbReference type="InterPro" id="IPR013815">
    <property type="entry name" value="ATP_grasp_subdomain_1"/>
</dbReference>
<dbReference type="GO" id="GO:0046872">
    <property type="term" value="F:metal ion binding"/>
    <property type="evidence" value="ECO:0007669"/>
    <property type="project" value="InterPro"/>
</dbReference>